<dbReference type="SUPFAM" id="SSF51905">
    <property type="entry name" value="FAD/NAD(P)-binding domain"/>
    <property type="match status" value="1"/>
</dbReference>
<evidence type="ECO:0000256" key="3">
    <source>
        <dbReference type="ARBA" id="ARBA00022827"/>
    </source>
</evidence>
<dbReference type="OrthoDB" id="16820at2759"/>
<keyword evidence="2" id="KW-0285">Flavoprotein</keyword>
<feature type="region of interest" description="Disordered" evidence="6">
    <location>
        <begin position="42"/>
        <end position="83"/>
    </location>
</feature>
<dbReference type="InterPro" id="IPR050493">
    <property type="entry name" value="FAD-dep_Monooxygenase_BioMet"/>
</dbReference>
<dbReference type="PANTHER" id="PTHR13789:SF309">
    <property type="entry name" value="PUTATIVE (AFU_ORTHOLOGUE AFUA_6G14510)-RELATED"/>
    <property type="match status" value="1"/>
</dbReference>
<evidence type="ECO:0000256" key="6">
    <source>
        <dbReference type="SAM" id="MobiDB-lite"/>
    </source>
</evidence>
<name>A0A8H3W9G5_9PEZI</name>
<evidence type="ECO:0000256" key="1">
    <source>
        <dbReference type="ARBA" id="ARBA00007992"/>
    </source>
</evidence>
<gene>
    <name evidence="8" type="ORF">GQ607_011033</name>
</gene>
<sequence length="513" mass="55818">MTTPAPKTVGIIGAAIAGPTFALHLLTHPVLRTRFHPILFDQSPPPAPVPTASSASSRSNGTGSGPGLESSPPTTSHHQRAGASVGLFPNGLHPLFSLGLSDALKKQGHECDDLALWFGEITEGCKLSHLKTARNGFWSHDFQLGAMYFERAGLQALLVDRVLQLGGEVKWSKKAVHFEAVSSSGGKQTRVNFADGTHIEVDLLVGADGGYSQVRRHLLNLRNPKTAEERWLPDFMGTTGIYGISSADKMPSTHTPERPFTESQCIFLKEGFLATGPCPGRMFRWDLILPESTSPDPSSATLESEPAVAPTPSSPPATKQEQEPWLAAITPGQYPTSTTAEILRRHLRLKHPFTGDFETMLTSSDRIIHTPLRQRVWKEDEIQWTSDSSIVLLGDAARLMLPTSGQGTGFAIEDATVLASMLLKHCSTAEAEAGAEDGFSSALEEYARLRRPRSEKMATMASWIGIVGLGNTWYYKLLRYGSAKLTPGVDLKTKKNPDPWPMDGRFNVEESSK</sequence>
<feature type="region of interest" description="Disordered" evidence="6">
    <location>
        <begin position="491"/>
        <end position="513"/>
    </location>
</feature>
<accession>A0A8H3W9G5</accession>
<organism evidence="8 9">
    <name type="scientific">Colletotrichum asianum</name>
    <dbReference type="NCBI Taxonomy" id="702518"/>
    <lineage>
        <taxon>Eukaryota</taxon>
        <taxon>Fungi</taxon>
        <taxon>Dikarya</taxon>
        <taxon>Ascomycota</taxon>
        <taxon>Pezizomycotina</taxon>
        <taxon>Sordariomycetes</taxon>
        <taxon>Hypocreomycetidae</taxon>
        <taxon>Glomerellales</taxon>
        <taxon>Glomerellaceae</taxon>
        <taxon>Colletotrichum</taxon>
        <taxon>Colletotrichum gloeosporioides species complex</taxon>
    </lineage>
</organism>
<protein>
    <submittedName>
        <fullName evidence="8">Salicylate hydroxylase</fullName>
    </submittedName>
</protein>
<keyword evidence="9" id="KW-1185">Reference proteome</keyword>
<dbReference type="InterPro" id="IPR036188">
    <property type="entry name" value="FAD/NAD-bd_sf"/>
</dbReference>
<dbReference type="AlphaFoldDB" id="A0A8H3W9G5"/>
<feature type="region of interest" description="Disordered" evidence="6">
    <location>
        <begin position="294"/>
        <end position="322"/>
    </location>
</feature>
<evidence type="ECO:0000259" key="7">
    <source>
        <dbReference type="Pfam" id="PF01494"/>
    </source>
</evidence>
<keyword evidence="5" id="KW-0503">Monooxygenase</keyword>
<dbReference type="EMBL" id="WOWK01000068">
    <property type="protein sequence ID" value="KAF0321702.1"/>
    <property type="molecule type" value="Genomic_DNA"/>
</dbReference>
<dbReference type="InterPro" id="IPR002938">
    <property type="entry name" value="FAD-bd"/>
</dbReference>
<dbReference type="Gene3D" id="3.50.50.60">
    <property type="entry name" value="FAD/NAD(P)-binding domain"/>
    <property type="match status" value="1"/>
</dbReference>
<dbReference type="Proteomes" id="UP000434172">
    <property type="component" value="Unassembled WGS sequence"/>
</dbReference>
<dbReference type="PRINTS" id="PR00420">
    <property type="entry name" value="RNGMNOXGNASE"/>
</dbReference>
<dbReference type="Pfam" id="PF01494">
    <property type="entry name" value="FAD_binding_3"/>
    <property type="match status" value="1"/>
</dbReference>
<feature type="domain" description="FAD-binding" evidence="7">
    <location>
        <begin position="315"/>
        <end position="458"/>
    </location>
</feature>
<evidence type="ECO:0000256" key="4">
    <source>
        <dbReference type="ARBA" id="ARBA00023002"/>
    </source>
</evidence>
<dbReference type="GO" id="GO:0071949">
    <property type="term" value="F:FAD binding"/>
    <property type="evidence" value="ECO:0007669"/>
    <property type="project" value="InterPro"/>
</dbReference>
<evidence type="ECO:0000313" key="8">
    <source>
        <dbReference type="EMBL" id="KAF0321702.1"/>
    </source>
</evidence>
<keyword evidence="4" id="KW-0560">Oxidoreductase</keyword>
<dbReference type="PANTHER" id="PTHR13789">
    <property type="entry name" value="MONOOXYGENASE"/>
    <property type="match status" value="1"/>
</dbReference>
<evidence type="ECO:0000313" key="9">
    <source>
        <dbReference type="Proteomes" id="UP000434172"/>
    </source>
</evidence>
<proteinExistence type="inferred from homology"/>
<comment type="similarity">
    <text evidence="1">Belongs to the paxM FAD-dependent monooxygenase family.</text>
</comment>
<dbReference type="GO" id="GO:0004497">
    <property type="term" value="F:monooxygenase activity"/>
    <property type="evidence" value="ECO:0007669"/>
    <property type="project" value="UniProtKB-KW"/>
</dbReference>
<comment type="caution">
    <text evidence="8">The sequence shown here is derived from an EMBL/GenBank/DDBJ whole genome shotgun (WGS) entry which is preliminary data.</text>
</comment>
<evidence type="ECO:0000256" key="2">
    <source>
        <dbReference type="ARBA" id="ARBA00022630"/>
    </source>
</evidence>
<evidence type="ECO:0000256" key="5">
    <source>
        <dbReference type="ARBA" id="ARBA00023033"/>
    </source>
</evidence>
<keyword evidence="3" id="KW-0274">FAD</keyword>
<reference evidence="8 9" key="1">
    <citation type="submission" date="2019-12" db="EMBL/GenBank/DDBJ databases">
        <title>A genome sequence resource for the geographically widespread anthracnose pathogen Colletotrichum asianum.</title>
        <authorList>
            <person name="Meng Y."/>
        </authorList>
    </citation>
    <scope>NUCLEOTIDE SEQUENCE [LARGE SCALE GENOMIC DNA]</scope>
    <source>
        <strain evidence="8 9">ICMP 18580</strain>
    </source>
</reference>